<reference evidence="13" key="1">
    <citation type="journal article" date="2020" name="Stud. Mycol.">
        <title>101 Dothideomycetes genomes: a test case for predicting lifestyles and emergence of pathogens.</title>
        <authorList>
            <person name="Haridas S."/>
            <person name="Albert R."/>
            <person name="Binder M."/>
            <person name="Bloem J."/>
            <person name="Labutti K."/>
            <person name="Salamov A."/>
            <person name="Andreopoulos B."/>
            <person name="Baker S."/>
            <person name="Barry K."/>
            <person name="Bills G."/>
            <person name="Bluhm B."/>
            <person name="Cannon C."/>
            <person name="Castanera R."/>
            <person name="Culley D."/>
            <person name="Daum C."/>
            <person name="Ezra D."/>
            <person name="Gonzalez J."/>
            <person name="Henrissat B."/>
            <person name="Kuo A."/>
            <person name="Liang C."/>
            <person name="Lipzen A."/>
            <person name="Lutzoni F."/>
            <person name="Magnuson J."/>
            <person name="Mondo S."/>
            <person name="Nolan M."/>
            <person name="Ohm R."/>
            <person name="Pangilinan J."/>
            <person name="Park H.-J."/>
            <person name="Ramirez L."/>
            <person name="Alfaro M."/>
            <person name="Sun H."/>
            <person name="Tritt A."/>
            <person name="Yoshinaga Y."/>
            <person name="Zwiers L.-H."/>
            <person name="Turgeon B."/>
            <person name="Goodwin S."/>
            <person name="Spatafora J."/>
            <person name="Crous P."/>
            <person name="Grigoriev I."/>
        </authorList>
    </citation>
    <scope>NUCLEOTIDE SEQUENCE</scope>
    <source>
        <strain evidence="13">CBS 627.86</strain>
    </source>
</reference>
<comment type="similarity">
    <text evidence="9">Belongs to the glycosyl hydrolase 18 family.</text>
</comment>
<dbReference type="PROSITE" id="PS51910">
    <property type="entry name" value="GH18_2"/>
    <property type="match status" value="1"/>
</dbReference>
<keyword evidence="6 8" id="KW-0326">Glycosidase</keyword>
<keyword evidence="7" id="KW-0624">Polysaccharide degradation</keyword>
<dbReference type="OrthoDB" id="6020543at2759"/>
<keyword evidence="14" id="KW-1185">Reference proteome</keyword>
<dbReference type="InterPro" id="IPR001223">
    <property type="entry name" value="Glyco_hydro18_cat"/>
</dbReference>
<dbReference type="Proteomes" id="UP000799770">
    <property type="component" value="Unassembled WGS sequence"/>
</dbReference>
<proteinExistence type="inferred from homology"/>
<keyword evidence="11" id="KW-0732">Signal</keyword>
<dbReference type="GO" id="GO:0000272">
    <property type="term" value="P:polysaccharide catabolic process"/>
    <property type="evidence" value="ECO:0007669"/>
    <property type="project" value="UniProtKB-KW"/>
</dbReference>
<evidence type="ECO:0000256" key="1">
    <source>
        <dbReference type="ARBA" id="ARBA00000822"/>
    </source>
</evidence>
<comment type="catalytic activity">
    <reaction evidence="1">
        <text>Random endo-hydrolysis of N-acetyl-beta-D-glucosaminide (1-&gt;4)-beta-linkages in chitin and chitodextrins.</text>
        <dbReference type="EC" id="3.2.1.14"/>
    </reaction>
</comment>
<dbReference type="InterPro" id="IPR001579">
    <property type="entry name" value="Glyco_hydro_18_chit_AS"/>
</dbReference>
<dbReference type="GO" id="GO:0005576">
    <property type="term" value="C:extracellular region"/>
    <property type="evidence" value="ECO:0007669"/>
    <property type="project" value="TreeGrafter"/>
</dbReference>
<evidence type="ECO:0000256" key="6">
    <source>
        <dbReference type="ARBA" id="ARBA00023295"/>
    </source>
</evidence>
<organism evidence="13 14">
    <name type="scientific">Lophiotrema nucula</name>
    <dbReference type="NCBI Taxonomy" id="690887"/>
    <lineage>
        <taxon>Eukaryota</taxon>
        <taxon>Fungi</taxon>
        <taxon>Dikarya</taxon>
        <taxon>Ascomycota</taxon>
        <taxon>Pezizomycotina</taxon>
        <taxon>Dothideomycetes</taxon>
        <taxon>Pleosporomycetidae</taxon>
        <taxon>Pleosporales</taxon>
        <taxon>Lophiotremataceae</taxon>
        <taxon>Lophiotrema</taxon>
    </lineage>
</organism>
<dbReference type="InterPro" id="IPR050542">
    <property type="entry name" value="Glycosyl_Hydrlase18_Chitinase"/>
</dbReference>
<feature type="domain" description="GH18" evidence="12">
    <location>
        <begin position="26"/>
        <end position="341"/>
    </location>
</feature>
<evidence type="ECO:0000313" key="14">
    <source>
        <dbReference type="Proteomes" id="UP000799770"/>
    </source>
</evidence>
<evidence type="ECO:0000256" key="10">
    <source>
        <dbReference type="SAM" id="MobiDB-lite"/>
    </source>
</evidence>
<keyword evidence="4" id="KW-0146">Chitin degradation</keyword>
<name>A0A6A5ZDH9_9PLEO</name>
<accession>A0A6A5ZDH9</accession>
<evidence type="ECO:0000256" key="11">
    <source>
        <dbReference type="SAM" id="SignalP"/>
    </source>
</evidence>
<dbReference type="EC" id="3.2.1.14" evidence="2"/>
<dbReference type="PROSITE" id="PS01095">
    <property type="entry name" value="GH18_1"/>
    <property type="match status" value="1"/>
</dbReference>
<feature type="signal peptide" evidence="11">
    <location>
        <begin position="1"/>
        <end position="18"/>
    </location>
</feature>
<sequence>MQLINILLLLAGAHKVLGKFSSSSNNNVAVYWGQNSGNNEPKSNDPTFTTQNRLGTYCTSDAAKDVNIFIISFVIGFSDGKPQLNLANQCNAEKCTIDGTNVIKAPEVEEDIGTCRDAGKTVLLSIGGDVFTDPNWTEDSATAAANQIIAMYGPTTKTRRRGSTATATGAAAGATGVVRPFGDAVVDGIDIDFETPIAHADTFAKTLREKFGLLSAAPQCPFPDANMGTALTTVRFDFLNIQFYNNECAAARTGDKAAPAMRKWNDWAAGKDTTNPSPNTEIKLLLGVPGGSKHSQKDYAAPSALGTVLGEIGGLSNFGGVMIWDASQAWTNPADANFVKDVTSKLVGIASASGSPAASATGAPAASSSAAP</sequence>
<dbReference type="GO" id="GO:0006032">
    <property type="term" value="P:chitin catabolic process"/>
    <property type="evidence" value="ECO:0007669"/>
    <property type="project" value="UniProtKB-KW"/>
</dbReference>
<dbReference type="Gene3D" id="3.20.20.80">
    <property type="entry name" value="Glycosidases"/>
    <property type="match status" value="1"/>
</dbReference>
<keyword evidence="5" id="KW-0119">Carbohydrate metabolism</keyword>
<evidence type="ECO:0000313" key="13">
    <source>
        <dbReference type="EMBL" id="KAF2117275.1"/>
    </source>
</evidence>
<dbReference type="GO" id="GO:0008843">
    <property type="term" value="F:endochitinase activity"/>
    <property type="evidence" value="ECO:0007669"/>
    <property type="project" value="UniProtKB-EC"/>
</dbReference>
<evidence type="ECO:0000256" key="5">
    <source>
        <dbReference type="ARBA" id="ARBA00023277"/>
    </source>
</evidence>
<dbReference type="AlphaFoldDB" id="A0A6A5ZDH9"/>
<feature type="region of interest" description="Disordered" evidence="10">
    <location>
        <begin position="353"/>
        <end position="372"/>
    </location>
</feature>
<dbReference type="EMBL" id="ML977319">
    <property type="protein sequence ID" value="KAF2117275.1"/>
    <property type="molecule type" value="Genomic_DNA"/>
</dbReference>
<dbReference type="InterPro" id="IPR017853">
    <property type="entry name" value="GH"/>
</dbReference>
<evidence type="ECO:0000256" key="7">
    <source>
        <dbReference type="ARBA" id="ARBA00023326"/>
    </source>
</evidence>
<dbReference type="Pfam" id="PF00704">
    <property type="entry name" value="Glyco_hydro_18"/>
    <property type="match status" value="1"/>
</dbReference>
<dbReference type="PANTHER" id="PTHR45708">
    <property type="entry name" value="ENDOCHITINASE"/>
    <property type="match status" value="1"/>
</dbReference>
<evidence type="ECO:0000256" key="3">
    <source>
        <dbReference type="ARBA" id="ARBA00022801"/>
    </source>
</evidence>
<evidence type="ECO:0000256" key="9">
    <source>
        <dbReference type="RuleBase" id="RU004453"/>
    </source>
</evidence>
<dbReference type="PANTHER" id="PTHR45708:SF49">
    <property type="entry name" value="ENDOCHITINASE"/>
    <property type="match status" value="1"/>
</dbReference>
<keyword evidence="3 8" id="KW-0378">Hydrolase</keyword>
<dbReference type="SUPFAM" id="SSF51445">
    <property type="entry name" value="(Trans)glycosidases"/>
    <property type="match status" value="1"/>
</dbReference>
<evidence type="ECO:0000259" key="12">
    <source>
        <dbReference type="PROSITE" id="PS51910"/>
    </source>
</evidence>
<feature type="chain" id="PRO_5025379821" description="chitinase" evidence="11">
    <location>
        <begin position="19"/>
        <end position="372"/>
    </location>
</feature>
<protein>
    <recommendedName>
        <fullName evidence="2">chitinase</fullName>
        <ecNumber evidence="2">3.2.1.14</ecNumber>
    </recommendedName>
</protein>
<evidence type="ECO:0000256" key="2">
    <source>
        <dbReference type="ARBA" id="ARBA00012729"/>
    </source>
</evidence>
<evidence type="ECO:0000256" key="8">
    <source>
        <dbReference type="RuleBase" id="RU000489"/>
    </source>
</evidence>
<evidence type="ECO:0000256" key="4">
    <source>
        <dbReference type="ARBA" id="ARBA00023024"/>
    </source>
</evidence>
<gene>
    <name evidence="13" type="ORF">BDV96DRAFT_644698</name>
</gene>